<proteinExistence type="predicted"/>
<organism evidence="1 2">
    <name type="scientific">Synergistes jonesii</name>
    <dbReference type="NCBI Taxonomy" id="2754"/>
    <lineage>
        <taxon>Bacteria</taxon>
        <taxon>Thermotogati</taxon>
        <taxon>Synergistota</taxon>
        <taxon>Synergistia</taxon>
        <taxon>Synergistales</taxon>
        <taxon>Synergistaceae</taxon>
        <taxon>Synergistes</taxon>
    </lineage>
</organism>
<evidence type="ECO:0000313" key="2">
    <source>
        <dbReference type="Proteomes" id="UP000027665"/>
    </source>
</evidence>
<comment type="caution">
    <text evidence="1">The sequence shown here is derived from an EMBL/GenBank/DDBJ whole genome shotgun (WGS) entry which is preliminary data.</text>
</comment>
<keyword evidence="2" id="KW-1185">Reference proteome</keyword>
<dbReference type="EMBL" id="JMKI01000016">
    <property type="protein sequence ID" value="KEJ92800.1"/>
    <property type="molecule type" value="Genomic_DNA"/>
</dbReference>
<gene>
    <name evidence="1" type="ORF">EH55_01065</name>
</gene>
<dbReference type="NCBIfam" id="NF041618">
    <property type="entry name" value="T2SS_M_SYNERG"/>
    <property type="match status" value="1"/>
</dbReference>
<dbReference type="STRING" id="2754.EH55_01065"/>
<dbReference type="RefSeq" id="WP_037975101.1">
    <property type="nucleotide sequence ID" value="NZ_CAMETI010000011.1"/>
</dbReference>
<dbReference type="InterPro" id="IPR048116">
    <property type="entry name" value="T2SS_GspM_synerg"/>
</dbReference>
<dbReference type="GeneID" id="90983132"/>
<sequence length="156" mass="16589">MTPLEGLCEMPEAKRLRSAALVTLLIWAAALSVFSLALSALAENEEREADAGRVLSAAVKIKSYPSSAPSAGKEPLAALSEIVGKLGLQERVAQLASSPSGLVLQLNRLYGDEFSKLAEDLRRNGLSVKTAEIRALSSQKDGRLINVTLTVEGSRE</sequence>
<dbReference type="Proteomes" id="UP000027665">
    <property type="component" value="Unassembled WGS sequence"/>
</dbReference>
<dbReference type="eggNOG" id="ENOG5033D2Q">
    <property type="taxonomic scope" value="Bacteria"/>
</dbReference>
<reference evidence="1 2" key="1">
    <citation type="submission" date="2014-04" db="EMBL/GenBank/DDBJ databases">
        <title>Draft Genome Sequence of Synergistes jonesii.</title>
        <authorList>
            <person name="Coil D.A."/>
            <person name="Eisen J.A."/>
            <person name="Holland-Moritz H.E."/>
        </authorList>
    </citation>
    <scope>NUCLEOTIDE SEQUENCE [LARGE SCALE GENOMIC DNA]</scope>
    <source>
        <strain evidence="1 2">78-1</strain>
    </source>
</reference>
<dbReference type="AlphaFoldDB" id="A0A073IT94"/>
<dbReference type="OrthoDB" id="6262at2"/>
<evidence type="ECO:0000313" key="1">
    <source>
        <dbReference type="EMBL" id="KEJ92800.1"/>
    </source>
</evidence>
<protein>
    <submittedName>
        <fullName evidence="1">Uncharacterized protein</fullName>
    </submittedName>
</protein>
<name>A0A073IT94_9BACT</name>
<accession>A0A073IT94</accession>